<evidence type="ECO:0000256" key="5">
    <source>
        <dbReference type="SAM" id="MobiDB-lite"/>
    </source>
</evidence>
<gene>
    <name evidence="4 7" type="primary">lptA</name>
    <name evidence="7" type="ORF">INQ41_04210</name>
</gene>
<evidence type="ECO:0000256" key="4">
    <source>
        <dbReference type="HAMAP-Rule" id="MF_01914"/>
    </source>
</evidence>
<dbReference type="PANTHER" id="PTHR36504">
    <property type="entry name" value="LIPOPOLYSACCHARIDE EXPORT SYSTEM PROTEIN LPTA"/>
    <property type="match status" value="1"/>
</dbReference>
<dbReference type="GO" id="GO:0015920">
    <property type="term" value="P:lipopolysaccharide transport"/>
    <property type="evidence" value="ECO:0007669"/>
    <property type="project" value="UniProtKB-UniRule"/>
</dbReference>
<feature type="chain" id="PRO_5033179836" description="Lipopolysaccharide export system protein LptA" evidence="4">
    <location>
        <begin position="27"/>
        <end position="182"/>
    </location>
</feature>
<keyword evidence="8" id="KW-1185">Reference proteome</keyword>
<feature type="region of interest" description="Disordered" evidence="5">
    <location>
        <begin position="147"/>
        <end position="182"/>
    </location>
</feature>
<feature type="signal peptide" evidence="4">
    <location>
        <begin position="1"/>
        <end position="26"/>
    </location>
</feature>
<keyword evidence="2 4" id="KW-0732">Signal</keyword>
<dbReference type="HAMAP" id="MF_01914">
    <property type="entry name" value="LPS_assembly_LptA"/>
    <property type="match status" value="1"/>
</dbReference>
<name>A0A7S6UHD6_9GAMM</name>
<keyword evidence="1 4" id="KW-0813">Transport</keyword>
<evidence type="ECO:0000313" key="8">
    <source>
        <dbReference type="Proteomes" id="UP000594059"/>
    </source>
</evidence>
<dbReference type="GO" id="GO:0001530">
    <property type="term" value="F:lipopolysaccharide binding"/>
    <property type="evidence" value="ECO:0007669"/>
    <property type="project" value="InterPro"/>
</dbReference>
<evidence type="ECO:0000256" key="1">
    <source>
        <dbReference type="ARBA" id="ARBA00022448"/>
    </source>
</evidence>
<dbReference type="InterPro" id="IPR052037">
    <property type="entry name" value="LPS_export_LptA"/>
</dbReference>
<comment type="subunit">
    <text evidence="4">Component of the lipopolysaccharide transport and assembly complex.</text>
</comment>
<dbReference type="KEGG" id="lcic:INQ41_04210"/>
<evidence type="ECO:0000256" key="3">
    <source>
        <dbReference type="ARBA" id="ARBA00022764"/>
    </source>
</evidence>
<feature type="compositionally biased region" description="Basic and acidic residues" evidence="5">
    <location>
        <begin position="170"/>
        <end position="182"/>
    </location>
</feature>
<dbReference type="RefSeq" id="WP_193986490.1">
    <property type="nucleotide sequence ID" value="NZ_CP063656.1"/>
</dbReference>
<dbReference type="PANTHER" id="PTHR36504:SF1">
    <property type="entry name" value="LIPOPOLYSACCHARIDE EXPORT SYSTEM PROTEIN LPTA"/>
    <property type="match status" value="1"/>
</dbReference>
<proteinExistence type="inferred from homology"/>
<dbReference type="Proteomes" id="UP000594059">
    <property type="component" value="Chromosome"/>
</dbReference>
<comment type="similarity">
    <text evidence="4">Belongs to the LptA family.</text>
</comment>
<dbReference type="Pfam" id="PF03968">
    <property type="entry name" value="LptD_N"/>
    <property type="match status" value="1"/>
</dbReference>
<reference evidence="7 8" key="1">
    <citation type="submission" date="2020-10" db="EMBL/GenBank/DDBJ databases">
        <title>complete genome sequencing of Lysobacter sp. H21R20.</title>
        <authorList>
            <person name="Bae J.-W."/>
            <person name="Lee S.-Y."/>
        </authorList>
    </citation>
    <scope>NUCLEOTIDE SEQUENCE [LARGE SCALE GENOMIC DNA]</scope>
    <source>
        <strain evidence="7 8">H21R20</strain>
    </source>
</reference>
<evidence type="ECO:0000256" key="2">
    <source>
        <dbReference type="ARBA" id="ARBA00022729"/>
    </source>
</evidence>
<dbReference type="GO" id="GO:0009279">
    <property type="term" value="C:cell outer membrane"/>
    <property type="evidence" value="ECO:0007669"/>
    <property type="project" value="TreeGrafter"/>
</dbReference>
<protein>
    <recommendedName>
        <fullName evidence="4">Lipopolysaccharide export system protein LptA</fullName>
    </recommendedName>
</protein>
<dbReference type="InterPro" id="IPR005653">
    <property type="entry name" value="OstA-like_N"/>
</dbReference>
<dbReference type="Gene3D" id="2.60.450.10">
    <property type="entry name" value="Lipopolysaccharide (LPS) transport protein A like domain"/>
    <property type="match status" value="1"/>
</dbReference>
<sequence length="182" mass="19043" precursor="true">MPANHTKALVGLLIILVAAASPMAMAKKSDRQQAMDISAGKQEGSLDDSTPTVLSGGVVIDQGTLHAEASRADIRSRGGDISQVVLTGSPAKMSQQMDDGSRMNAVANKIDYNVTTDTVVFTGKVNIQQPRGTLSGERVVYNMTTGQVTSGGEGNGRVNMRIMPRNAAPAEKKKAAGEAETE</sequence>
<accession>A0A7S6UHD6</accession>
<dbReference type="GO" id="GO:0043165">
    <property type="term" value="P:Gram-negative-bacterium-type cell outer membrane assembly"/>
    <property type="evidence" value="ECO:0007669"/>
    <property type="project" value="UniProtKB-UniRule"/>
</dbReference>
<dbReference type="EMBL" id="CP063656">
    <property type="protein sequence ID" value="QOW20244.1"/>
    <property type="molecule type" value="Genomic_DNA"/>
</dbReference>
<evidence type="ECO:0000259" key="6">
    <source>
        <dbReference type="Pfam" id="PF03968"/>
    </source>
</evidence>
<organism evidence="7 8">
    <name type="scientific">Novilysobacter ciconiae</name>
    <dbReference type="NCBI Taxonomy" id="2781022"/>
    <lineage>
        <taxon>Bacteria</taxon>
        <taxon>Pseudomonadati</taxon>
        <taxon>Pseudomonadota</taxon>
        <taxon>Gammaproteobacteria</taxon>
        <taxon>Lysobacterales</taxon>
        <taxon>Lysobacteraceae</taxon>
        <taxon>Novilysobacter</taxon>
    </lineage>
</organism>
<dbReference type="GO" id="GO:0030288">
    <property type="term" value="C:outer membrane-bounded periplasmic space"/>
    <property type="evidence" value="ECO:0007669"/>
    <property type="project" value="TreeGrafter"/>
</dbReference>
<feature type="domain" description="Organic solvent tolerance-like N-terminal" evidence="6">
    <location>
        <begin position="45"/>
        <end position="146"/>
    </location>
</feature>
<dbReference type="AlphaFoldDB" id="A0A7S6UHD6"/>
<dbReference type="GO" id="GO:0017089">
    <property type="term" value="F:glycolipid transfer activity"/>
    <property type="evidence" value="ECO:0007669"/>
    <property type="project" value="TreeGrafter"/>
</dbReference>
<evidence type="ECO:0000313" key="7">
    <source>
        <dbReference type="EMBL" id="QOW20244.1"/>
    </source>
</evidence>
<dbReference type="InterPro" id="IPR014340">
    <property type="entry name" value="LptA"/>
</dbReference>
<comment type="subcellular location">
    <subcellularLocation>
        <location evidence="4">Periplasm</location>
    </subcellularLocation>
</comment>
<dbReference type="NCBIfam" id="TIGR03002">
    <property type="entry name" value="outer_YhbN_LptA"/>
    <property type="match status" value="1"/>
</dbReference>
<comment type="function">
    <text evidence="4">Involved in the assembly of lipopolysaccharide (LPS). Required for the translocation of LPS from the inner membrane to the outer membrane. May form a bridge between the inner membrane and the outer membrane, via interactions with LptC and LptD, thereby facilitating LPS transfer across the periplasm.</text>
</comment>
<keyword evidence="3 4" id="KW-0574">Periplasm</keyword>